<evidence type="ECO:0000256" key="1">
    <source>
        <dbReference type="SAM" id="SignalP"/>
    </source>
</evidence>
<name>A0AAN9LQN8_CANGL</name>
<proteinExistence type="predicted"/>
<comment type="caution">
    <text evidence="2">The sequence shown here is derived from an EMBL/GenBank/DDBJ whole genome shotgun (WGS) entry which is preliminary data.</text>
</comment>
<feature type="signal peptide" evidence="1">
    <location>
        <begin position="1"/>
        <end position="17"/>
    </location>
</feature>
<dbReference type="AlphaFoldDB" id="A0AAN9LQN8"/>
<keyword evidence="3" id="KW-1185">Reference proteome</keyword>
<evidence type="ECO:0000313" key="3">
    <source>
        <dbReference type="Proteomes" id="UP001367508"/>
    </source>
</evidence>
<organism evidence="2 3">
    <name type="scientific">Canavalia gladiata</name>
    <name type="common">Sword bean</name>
    <name type="synonym">Dolichos gladiatus</name>
    <dbReference type="NCBI Taxonomy" id="3824"/>
    <lineage>
        <taxon>Eukaryota</taxon>
        <taxon>Viridiplantae</taxon>
        <taxon>Streptophyta</taxon>
        <taxon>Embryophyta</taxon>
        <taxon>Tracheophyta</taxon>
        <taxon>Spermatophyta</taxon>
        <taxon>Magnoliopsida</taxon>
        <taxon>eudicotyledons</taxon>
        <taxon>Gunneridae</taxon>
        <taxon>Pentapetalae</taxon>
        <taxon>rosids</taxon>
        <taxon>fabids</taxon>
        <taxon>Fabales</taxon>
        <taxon>Fabaceae</taxon>
        <taxon>Papilionoideae</taxon>
        <taxon>50 kb inversion clade</taxon>
        <taxon>NPAAA clade</taxon>
        <taxon>indigoferoid/millettioid clade</taxon>
        <taxon>Phaseoleae</taxon>
        <taxon>Canavalia</taxon>
    </lineage>
</organism>
<dbReference type="Proteomes" id="UP001367508">
    <property type="component" value="Unassembled WGS sequence"/>
</dbReference>
<gene>
    <name evidence="2" type="ORF">VNO77_21231</name>
</gene>
<sequence>MITTSLYFLFLQRFSLFLDHPTNYLSHSPPSPQLYTALSITFSECMTLPFYDLDTFSLPSLMMPFEMEDEILVTYKEMLMIGVGNLWLAATSYGHYLFKKLRR</sequence>
<feature type="chain" id="PRO_5043047502" evidence="1">
    <location>
        <begin position="18"/>
        <end position="103"/>
    </location>
</feature>
<keyword evidence="1" id="KW-0732">Signal</keyword>
<reference evidence="2 3" key="1">
    <citation type="submission" date="2024-01" db="EMBL/GenBank/DDBJ databases">
        <title>The genomes of 5 underutilized Papilionoideae crops provide insights into root nodulation and disease resistanc.</title>
        <authorList>
            <person name="Jiang F."/>
        </authorList>
    </citation>
    <scope>NUCLEOTIDE SEQUENCE [LARGE SCALE GENOMIC DNA]</scope>
    <source>
        <strain evidence="2">LVBAO_FW01</strain>
        <tissue evidence="2">Leaves</tissue>
    </source>
</reference>
<protein>
    <submittedName>
        <fullName evidence="2">Uncharacterized protein</fullName>
    </submittedName>
</protein>
<dbReference type="EMBL" id="JAYMYQ010000004">
    <property type="protein sequence ID" value="KAK7340525.1"/>
    <property type="molecule type" value="Genomic_DNA"/>
</dbReference>
<accession>A0AAN9LQN8</accession>
<evidence type="ECO:0000313" key="2">
    <source>
        <dbReference type="EMBL" id="KAK7340525.1"/>
    </source>
</evidence>